<dbReference type="RefSeq" id="XP_022483451.1">
    <property type="nucleotide sequence ID" value="XM_022636698.1"/>
</dbReference>
<dbReference type="AlphaFoldDB" id="A0A1F5L454"/>
<dbReference type="OrthoDB" id="195446at2759"/>
<proteinExistence type="predicted"/>
<sequence>MGASNSIAQTVTSATGAMSDAFYQDDPYYPRHSEDAIAVLNILRRRLPSELVLEVLEYAQYWVRSEAYRTDKLGFTENDCREGTPYLTSEAIQGDRFPVREIKIDIWSHDQGWSSYPADYGTYRNSWTWFDLDIARPPGRDDIAQGEDLRLMTNIHASKDATHHQIVYRSDQNLRWMKKLQAGDRLSIIPRARFPGWKNFVDEASIEIYTDPVL</sequence>
<name>A0A1F5L454_PENAI</name>
<dbReference type="STRING" id="1835702.A0A1F5L454"/>
<dbReference type="GeneID" id="34581432"/>
<gene>
    <name evidence="1" type="ORF">PENARI_c034G03290</name>
</gene>
<keyword evidence="2" id="KW-1185">Reference proteome</keyword>
<reference evidence="1 2" key="1">
    <citation type="journal article" date="2016" name="Sci. Rep.">
        <title>Penicillium arizonense, a new, genome sequenced fungal species, reveals a high chemical diversity in secreted metabolites.</title>
        <authorList>
            <person name="Grijseels S."/>
            <person name="Nielsen J.C."/>
            <person name="Randelovic M."/>
            <person name="Nielsen J."/>
            <person name="Nielsen K.F."/>
            <person name="Workman M."/>
            <person name="Frisvad J.C."/>
        </authorList>
    </citation>
    <scope>NUCLEOTIDE SEQUENCE [LARGE SCALE GENOMIC DNA]</scope>
    <source>
        <strain evidence="1 2">CBS 141311</strain>
    </source>
</reference>
<dbReference type="Proteomes" id="UP000177622">
    <property type="component" value="Unassembled WGS sequence"/>
</dbReference>
<accession>A0A1F5L454</accession>
<evidence type="ECO:0000313" key="2">
    <source>
        <dbReference type="Proteomes" id="UP000177622"/>
    </source>
</evidence>
<protein>
    <submittedName>
        <fullName evidence="1">Uncharacterized protein</fullName>
    </submittedName>
</protein>
<evidence type="ECO:0000313" key="1">
    <source>
        <dbReference type="EMBL" id="OGE47995.1"/>
    </source>
</evidence>
<dbReference type="EMBL" id="LXJU01000034">
    <property type="protein sequence ID" value="OGE47995.1"/>
    <property type="molecule type" value="Genomic_DNA"/>
</dbReference>
<organism evidence="1 2">
    <name type="scientific">Penicillium arizonense</name>
    <dbReference type="NCBI Taxonomy" id="1835702"/>
    <lineage>
        <taxon>Eukaryota</taxon>
        <taxon>Fungi</taxon>
        <taxon>Dikarya</taxon>
        <taxon>Ascomycota</taxon>
        <taxon>Pezizomycotina</taxon>
        <taxon>Eurotiomycetes</taxon>
        <taxon>Eurotiomycetidae</taxon>
        <taxon>Eurotiales</taxon>
        <taxon>Aspergillaceae</taxon>
        <taxon>Penicillium</taxon>
    </lineage>
</organism>
<comment type="caution">
    <text evidence="1">The sequence shown here is derived from an EMBL/GenBank/DDBJ whole genome shotgun (WGS) entry which is preliminary data.</text>
</comment>